<comment type="caution">
    <text evidence="2">The sequence shown here is derived from an EMBL/GenBank/DDBJ whole genome shotgun (WGS) entry which is preliminary data.</text>
</comment>
<feature type="transmembrane region" description="Helical" evidence="1">
    <location>
        <begin position="80"/>
        <end position="100"/>
    </location>
</feature>
<protein>
    <submittedName>
        <fullName evidence="2">Lysylphosphatidylglycerol synthetase-like protein (DUF2156 family)</fullName>
    </submittedName>
</protein>
<dbReference type="Proteomes" id="UP000587527">
    <property type="component" value="Unassembled WGS sequence"/>
</dbReference>
<dbReference type="AlphaFoldDB" id="A0A841BZD0"/>
<organism evidence="2 3">
    <name type="scientific">Allocatelliglobosispora scoriae</name>
    <dbReference type="NCBI Taxonomy" id="643052"/>
    <lineage>
        <taxon>Bacteria</taxon>
        <taxon>Bacillati</taxon>
        <taxon>Actinomycetota</taxon>
        <taxon>Actinomycetes</taxon>
        <taxon>Micromonosporales</taxon>
        <taxon>Micromonosporaceae</taxon>
        <taxon>Allocatelliglobosispora</taxon>
    </lineage>
</organism>
<evidence type="ECO:0000256" key="1">
    <source>
        <dbReference type="SAM" id="Phobius"/>
    </source>
</evidence>
<accession>A0A841BZD0</accession>
<sequence length="122" mass="12697">MSITLVSVLTTIVGLVLNLAVLITGTVWAINARHRLGPLAMRLLIGGMAVIALDLIGSIVINMTAGLWSTGSSDWRVQQFMLVSMVTAVVHTVGLGLIIASSLVRRPADAALTPPPPPPPVA</sequence>
<dbReference type="RefSeq" id="WP_184841319.1">
    <property type="nucleotide sequence ID" value="NZ_JACHMN010000003.1"/>
</dbReference>
<reference evidence="2 3" key="1">
    <citation type="submission" date="2020-08" db="EMBL/GenBank/DDBJ databases">
        <title>Sequencing the genomes of 1000 actinobacteria strains.</title>
        <authorList>
            <person name="Klenk H.-P."/>
        </authorList>
    </citation>
    <scope>NUCLEOTIDE SEQUENCE [LARGE SCALE GENOMIC DNA]</scope>
    <source>
        <strain evidence="2 3">DSM 45362</strain>
    </source>
</reference>
<keyword evidence="1" id="KW-1133">Transmembrane helix</keyword>
<name>A0A841BZD0_9ACTN</name>
<evidence type="ECO:0000313" key="3">
    <source>
        <dbReference type="Proteomes" id="UP000587527"/>
    </source>
</evidence>
<keyword evidence="3" id="KW-1185">Reference proteome</keyword>
<gene>
    <name evidence="2" type="ORF">F4553_005455</name>
</gene>
<keyword evidence="1" id="KW-0812">Transmembrane</keyword>
<feature type="transmembrane region" description="Helical" evidence="1">
    <location>
        <begin position="6"/>
        <end position="31"/>
    </location>
</feature>
<keyword evidence="1" id="KW-0472">Membrane</keyword>
<evidence type="ECO:0000313" key="2">
    <source>
        <dbReference type="EMBL" id="MBB5872021.1"/>
    </source>
</evidence>
<dbReference type="EMBL" id="JACHMN010000003">
    <property type="protein sequence ID" value="MBB5872021.1"/>
    <property type="molecule type" value="Genomic_DNA"/>
</dbReference>
<feature type="transmembrane region" description="Helical" evidence="1">
    <location>
        <begin position="43"/>
        <end position="68"/>
    </location>
</feature>
<proteinExistence type="predicted"/>